<dbReference type="OrthoDB" id="503948at2"/>
<gene>
    <name evidence="3" type="ORF">EIG99_08260</name>
    <name evidence="2" type="ORF">I6J05_06795</name>
</gene>
<reference evidence="3 4" key="1">
    <citation type="submission" date="2018-11" db="EMBL/GenBank/DDBJ databases">
        <title>Genomic profiling of Staphylococcus species from a Poultry farm system in KwaZulu-Natal, South Africa.</title>
        <authorList>
            <person name="Amoako D.G."/>
            <person name="Somboro A.M."/>
            <person name="Abia A.L.K."/>
            <person name="Bester L.A."/>
            <person name="Essack S.Y."/>
        </authorList>
    </citation>
    <scope>NUCLEOTIDE SEQUENCE [LARGE SCALE GENOMIC DNA]</scope>
    <source>
        <strain evidence="3 4">SA11</strain>
    </source>
</reference>
<dbReference type="EMBL" id="RQTE01000151">
    <property type="protein sequence ID" value="RZI01651.1"/>
    <property type="molecule type" value="Genomic_DNA"/>
</dbReference>
<dbReference type="GO" id="GO:0016787">
    <property type="term" value="F:hydrolase activity"/>
    <property type="evidence" value="ECO:0007669"/>
    <property type="project" value="UniProtKB-KW"/>
</dbReference>
<dbReference type="RefSeq" id="WP_047130832.1">
    <property type="nucleotide sequence ID" value="NZ_CP015114.1"/>
</dbReference>
<keyword evidence="5" id="KW-1185">Reference proteome</keyword>
<dbReference type="InterPro" id="IPR010315">
    <property type="entry name" value="DUF915_hydro-like"/>
</dbReference>
<keyword evidence="1" id="KW-0812">Transmembrane</keyword>
<dbReference type="SUPFAM" id="SSF53474">
    <property type="entry name" value="alpha/beta-Hydrolases"/>
    <property type="match status" value="1"/>
</dbReference>
<dbReference type="AlphaFoldDB" id="A0A143PDM9"/>
<dbReference type="Gene3D" id="3.40.50.1820">
    <property type="entry name" value="alpha/beta hydrolase"/>
    <property type="match status" value="1"/>
</dbReference>
<evidence type="ECO:0000313" key="3">
    <source>
        <dbReference type="EMBL" id="RZI01651.1"/>
    </source>
</evidence>
<accession>A0A143PDM9</accession>
<evidence type="ECO:0000313" key="4">
    <source>
        <dbReference type="Proteomes" id="UP000293854"/>
    </source>
</evidence>
<dbReference type="Proteomes" id="UP000293854">
    <property type="component" value="Unassembled WGS sequence"/>
</dbReference>
<keyword evidence="1" id="KW-1133">Transmembrane helix</keyword>
<evidence type="ECO:0000256" key="1">
    <source>
        <dbReference type="SAM" id="Phobius"/>
    </source>
</evidence>
<keyword evidence="1" id="KW-0472">Membrane</keyword>
<dbReference type="Pfam" id="PF06028">
    <property type="entry name" value="DUF915"/>
    <property type="match status" value="1"/>
</dbReference>
<protein>
    <submittedName>
        <fullName evidence="3">Alpha/beta hydrolase</fullName>
    </submittedName>
</protein>
<feature type="transmembrane region" description="Helical" evidence="1">
    <location>
        <begin position="12"/>
        <end position="32"/>
    </location>
</feature>
<reference evidence="2 5" key="2">
    <citation type="submission" date="2021-01" db="EMBL/GenBank/DDBJ databases">
        <title>FDA dAtabase for Regulatory Grade micrObial Sequences (FDA-ARGOS): Supporting development and validation of Infectious Disease Dx tests.</title>
        <authorList>
            <person name="Sproer C."/>
            <person name="Gronow S."/>
            <person name="Severitt S."/>
            <person name="Schroder I."/>
            <person name="Tallon L."/>
            <person name="Sadzewicz L."/>
            <person name="Zhao X."/>
            <person name="Boylan J."/>
            <person name="Ott S."/>
            <person name="Bowen H."/>
            <person name="Vavikolanu K."/>
            <person name="Mehta A."/>
            <person name="Aluvathingal J."/>
            <person name="Nadendla S."/>
            <person name="Lowell S."/>
            <person name="Myers T."/>
            <person name="Yan Y."/>
            <person name="Sichtig H."/>
        </authorList>
    </citation>
    <scope>NUCLEOTIDE SEQUENCE [LARGE SCALE GENOMIC DNA]</scope>
    <source>
        <strain evidence="2 5">FDAARGOS_1148</strain>
    </source>
</reference>
<name>A0A143PDM9_9STAP</name>
<evidence type="ECO:0000313" key="5">
    <source>
        <dbReference type="Proteomes" id="UP000595942"/>
    </source>
</evidence>
<evidence type="ECO:0000313" key="2">
    <source>
        <dbReference type="EMBL" id="QQS81636.1"/>
    </source>
</evidence>
<sequence>MDKQDQPSKKTTLILMIAAIILGILGIAKYMMDGNHQSNHDTTNKSIGTPTLLMHGYGGSIKSEKYFAHQIEKEKITKKPIVADVTPNGHVTLKGKIPENEKHPVVLVNLRDNENGDYKQNALWIKNVLNALQQKYQFDQFNMVTHSMSNLSFSYYMLQYSNNPDLPTLHKEVNIAGTFNGIIGINDEPGKVELNEDGKPNRMTDEFVDLLNLRKNKTYPKVEVLNIYGNVEDGTNSDERVTNASSKSLRYLLEGNTKSYKEVMIKGKGGQHSQLHENPKVAQQLIDFLWK</sequence>
<organism evidence="3 4">
    <name type="scientific">Staphylococcus condimenti</name>
    <dbReference type="NCBI Taxonomy" id="70255"/>
    <lineage>
        <taxon>Bacteria</taxon>
        <taxon>Bacillati</taxon>
        <taxon>Bacillota</taxon>
        <taxon>Bacilli</taxon>
        <taxon>Bacillales</taxon>
        <taxon>Staphylococcaceae</taxon>
        <taxon>Staphylococcus</taxon>
    </lineage>
</organism>
<proteinExistence type="predicted"/>
<dbReference type="Proteomes" id="UP000595942">
    <property type="component" value="Chromosome"/>
</dbReference>
<dbReference type="GeneID" id="93726017"/>
<dbReference type="InterPro" id="IPR029058">
    <property type="entry name" value="AB_hydrolase_fold"/>
</dbReference>
<keyword evidence="3" id="KW-0378">Hydrolase</keyword>
<dbReference type="KEGG" id="scv:A4G25_11670"/>
<dbReference type="EMBL" id="CP068073">
    <property type="protein sequence ID" value="QQS81636.1"/>
    <property type="molecule type" value="Genomic_DNA"/>
</dbReference>